<organism evidence="1 2">
    <name type="scientific">Romanomermis culicivorax</name>
    <name type="common">Nematode worm</name>
    <dbReference type="NCBI Taxonomy" id="13658"/>
    <lineage>
        <taxon>Eukaryota</taxon>
        <taxon>Metazoa</taxon>
        <taxon>Ecdysozoa</taxon>
        <taxon>Nematoda</taxon>
        <taxon>Enoplea</taxon>
        <taxon>Dorylaimia</taxon>
        <taxon>Mermithida</taxon>
        <taxon>Mermithoidea</taxon>
        <taxon>Mermithidae</taxon>
        <taxon>Romanomermis</taxon>
    </lineage>
</organism>
<dbReference type="Proteomes" id="UP000887565">
    <property type="component" value="Unplaced"/>
</dbReference>
<protein>
    <submittedName>
        <fullName evidence="2">Uncharacterized protein</fullName>
    </submittedName>
</protein>
<evidence type="ECO:0000313" key="2">
    <source>
        <dbReference type="WBParaSite" id="nRc.2.0.1.t30933-RA"/>
    </source>
</evidence>
<keyword evidence="1" id="KW-1185">Reference proteome</keyword>
<name>A0A915JXX7_ROMCU</name>
<accession>A0A915JXX7</accession>
<reference evidence="2" key="1">
    <citation type="submission" date="2022-11" db="UniProtKB">
        <authorList>
            <consortium name="WormBaseParasite"/>
        </authorList>
    </citation>
    <scope>IDENTIFICATION</scope>
</reference>
<dbReference type="WBParaSite" id="nRc.2.0.1.t30933-RA">
    <property type="protein sequence ID" value="nRc.2.0.1.t30933-RA"/>
    <property type="gene ID" value="nRc.2.0.1.g30933"/>
</dbReference>
<proteinExistence type="predicted"/>
<sequence length="106" mass="11695">MLTGPCEYRNFSSHPPLCIADVGPSVGQYDPKYPDCSLKCSMVKTPGLRTTQSSTSSLFTRAKSSAVRKSQSTSDLQVVNKIDLNSSCEDLMNVSYLFLPLRCEHK</sequence>
<dbReference type="AlphaFoldDB" id="A0A915JXX7"/>
<evidence type="ECO:0000313" key="1">
    <source>
        <dbReference type="Proteomes" id="UP000887565"/>
    </source>
</evidence>